<feature type="region of interest" description="Disordered" evidence="1">
    <location>
        <begin position="448"/>
        <end position="480"/>
    </location>
</feature>
<reference evidence="2 3" key="1">
    <citation type="submission" date="2024-09" db="EMBL/GenBank/DDBJ databases">
        <title>Chromosome-scale assembly of Riccia sorocarpa.</title>
        <authorList>
            <person name="Paukszto L."/>
        </authorList>
    </citation>
    <scope>NUCLEOTIDE SEQUENCE [LARGE SCALE GENOMIC DNA]</scope>
    <source>
        <strain evidence="2">LP-2024</strain>
        <tissue evidence="2">Aerial parts of the thallus</tissue>
    </source>
</reference>
<evidence type="ECO:0000256" key="1">
    <source>
        <dbReference type="SAM" id="MobiDB-lite"/>
    </source>
</evidence>
<feature type="compositionally biased region" description="Acidic residues" evidence="1">
    <location>
        <begin position="467"/>
        <end position="479"/>
    </location>
</feature>
<comment type="caution">
    <text evidence="2">The sequence shown here is derived from an EMBL/GenBank/DDBJ whole genome shotgun (WGS) entry which is preliminary data.</text>
</comment>
<dbReference type="Proteomes" id="UP001633002">
    <property type="component" value="Unassembled WGS sequence"/>
</dbReference>
<dbReference type="AlphaFoldDB" id="A0ABD3I108"/>
<sequence>MWRGKELAKDDISGGEKESFHKLPSYCEVLKQVDPDCLVEWDVYPGTNTFKRIFVCPSAMRNSFIYLRPHIGLDACHTKNRRYPMHVFLATAMDGNNHIAFLAWALTDREDEDNWTWFCNLFKQILAEIETLNKEAYRYILGIDPQCYAQFAVKCSRYGQSSSNVTESANAAILEFRNYAPLKLLTELYKYVMEVVAKRHKEVLDHTGRLTTFAEDRLRKNEARAGEFRVHQASPSDCLVSSASTGDEFVVTSHPQVACQCLELRDMKWPCPHVMAWDRELHRSSERLVHLVWTREYLQLAYARTLVPFQTHDLVPLFCCGPPARAVRMGRHRVRRIPSCGSQNRSRDLSGVLIFPESEQHGDLPPEAAEGSLAVEPKGKRLKLCGLCKKPGHNKISCARRRADDTQAIQPNADTVQMVDTSPEVAEEELPDEPQEYFVSPVISGHEGYSQGSHSTVSRTFAPGEVSEGDELSSDEETREEFHWHLENSFVNSQASTLTEWNFLD</sequence>
<dbReference type="EMBL" id="JBJQOH010000002">
    <property type="protein sequence ID" value="KAL3696916.1"/>
    <property type="molecule type" value="Genomic_DNA"/>
</dbReference>
<protein>
    <recommendedName>
        <fullName evidence="4">SWIM-type domain-containing protein</fullName>
    </recommendedName>
</protein>
<evidence type="ECO:0000313" key="2">
    <source>
        <dbReference type="EMBL" id="KAL3696916.1"/>
    </source>
</evidence>
<organism evidence="2 3">
    <name type="scientific">Riccia sorocarpa</name>
    <dbReference type="NCBI Taxonomy" id="122646"/>
    <lineage>
        <taxon>Eukaryota</taxon>
        <taxon>Viridiplantae</taxon>
        <taxon>Streptophyta</taxon>
        <taxon>Embryophyta</taxon>
        <taxon>Marchantiophyta</taxon>
        <taxon>Marchantiopsida</taxon>
        <taxon>Marchantiidae</taxon>
        <taxon>Marchantiales</taxon>
        <taxon>Ricciaceae</taxon>
        <taxon>Riccia</taxon>
    </lineage>
</organism>
<name>A0ABD3I108_9MARC</name>
<keyword evidence="3" id="KW-1185">Reference proteome</keyword>
<proteinExistence type="predicted"/>
<feature type="compositionally biased region" description="Polar residues" evidence="1">
    <location>
        <begin position="450"/>
        <end position="459"/>
    </location>
</feature>
<evidence type="ECO:0008006" key="4">
    <source>
        <dbReference type="Google" id="ProtNLM"/>
    </source>
</evidence>
<dbReference type="PANTHER" id="PTHR31973:SF187">
    <property type="entry name" value="MUTATOR TRANSPOSASE MUDRA PROTEIN"/>
    <property type="match status" value="1"/>
</dbReference>
<dbReference type="PANTHER" id="PTHR31973">
    <property type="entry name" value="POLYPROTEIN, PUTATIVE-RELATED"/>
    <property type="match status" value="1"/>
</dbReference>
<gene>
    <name evidence="2" type="ORF">R1sor_010992</name>
</gene>
<accession>A0ABD3I108</accession>
<evidence type="ECO:0000313" key="3">
    <source>
        <dbReference type="Proteomes" id="UP001633002"/>
    </source>
</evidence>